<feature type="compositionally biased region" description="Low complexity" evidence="1">
    <location>
        <begin position="26"/>
        <end position="35"/>
    </location>
</feature>
<keyword evidence="2" id="KW-1185">Reference proteome</keyword>
<dbReference type="Proteomes" id="UP000887565">
    <property type="component" value="Unplaced"/>
</dbReference>
<dbReference type="InterPro" id="IPR000048">
    <property type="entry name" value="IQ_motif_EF-hand-BS"/>
</dbReference>
<reference evidence="3" key="1">
    <citation type="submission" date="2022-11" db="UniProtKB">
        <authorList>
            <consortium name="WormBaseParasite"/>
        </authorList>
    </citation>
    <scope>IDENTIFICATION</scope>
</reference>
<protein>
    <submittedName>
        <fullName evidence="3">Uncharacterized protein</fullName>
    </submittedName>
</protein>
<evidence type="ECO:0000313" key="3">
    <source>
        <dbReference type="WBParaSite" id="nRc.2.0.1.t13151-RA"/>
    </source>
</evidence>
<dbReference type="Gene3D" id="1.20.5.190">
    <property type="match status" value="1"/>
</dbReference>
<proteinExistence type="predicted"/>
<dbReference type="WBParaSite" id="nRc.2.0.1.t13151-RA">
    <property type="protein sequence ID" value="nRc.2.0.1.t13151-RA"/>
    <property type="gene ID" value="nRc.2.0.1.g13151"/>
</dbReference>
<organism evidence="2 3">
    <name type="scientific">Romanomermis culicivorax</name>
    <name type="common">Nematode worm</name>
    <dbReference type="NCBI Taxonomy" id="13658"/>
    <lineage>
        <taxon>Eukaryota</taxon>
        <taxon>Metazoa</taxon>
        <taxon>Ecdysozoa</taxon>
        <taxon>Nematoda</taxon>
        <taxon>Enoplea</taxon>
        <taxon>Dorylaimia</taxon>
        <taxon>Mermithida</taxon>
        <taxon>Mermithoidea</taxon>
        <taxon>Mermithidae</taxon>
        <taxon>Romanomermis</taxon>
    </lineage>
</organism>
<dbReference type="Pfam" id="PF00612">
    <property type="entry name" value="IQ"/>
    <property type="match status" value="2"/>
</dbReference>
<sequence length="243" mass="27199">GYLTRKHLEEQGIKVHHPDQSKSRSRSPNTPSSNNDGSRSLNSSNVQIDQQKQPDILKDVIRLQETATRLSKQGELSASPLISKASSDVDVAASKIQAGVRGFLTRKHLEEKGLKVHHPLEKRTRSGSACVPEIRYEAKEKTKMKTSRSYEDFLKSGVEDEKRHVENAASKIQAGIRGFLTRKHLNEQGLPVRSPHEIAQQAGNRKESLVHDFPPVHPTSKNETPRKNILDKSKKNTGPNIYP</sequence>
<dbReference type="PROSITE" id="PS50096">
    <property type="entry name" value="IQ"/>
    <property type="match status" value="2"/>
</dbReference>
<feature type="compositionally biased region" description="Basic and acidic residues" evidence="1">
    <location>
        <begin position="223"/>
        <end position="234"/>
    </location>
</feature>
<feature type="region of interest" description="Disordered" evidence="1">
    <location>
        <begin position="190"/>
        <end position="243"/>
    </location>
</feature>
<evidence type="ECO:0000256" key="1">
    <source>
        <dbReference type="SAM" id="MobiDB-lite"/>
    </source>
</evidence>
<feature type="compositionally biased region" description="Polar residues" evidence="1">
    <location>
        <begin position="36"/>
        <end position="53"/>
    </location>
</feature>
<dbReference type="AlphaFoldDB" id="A0A915IG31"/>
<evidence type="ECO:0000313" key="2">
    <source>
        <dbReference type="Proteomes" id="UP000887565"/>
    </source>
</evidence>
<dbReference type="SMART" id="SM00015">
    <property type="entry name" value="IQ"/>
    <property type="match status" value="2"/>
</dbReference>
<name>A0A915IG31_ROMCU</name>
<feature type="region of interest" description="Disordered" evidence="1">
    <location>
        <begin position="1"/>
        <end position="55"/>
    </location>
</feature>
<feature type="compositionally biased region" description="Basic and acidic residues" evidence="1">
    <location>
        <begin position="1"/>
        <end position="22"/>
    </location>
</feature>
<accession>A0A915IG31</accession>